<sequence length="191" mass="21845">MKIKIKINKKIILIIGLFIAVFGATIFLVVPILKDLTNIRIGIKEKRTELAGIEDLIVRVNEIKKQGRDIGKELEEVYLALPKEKDIPNLLVYFESLSTANGLILESIDFGEIDDETKRGDKKETEKLLKSREVELTVSGTYNAFKNYLRALEENIRSMNVNSIDFISRELITAADSDFLDFDLKVEVYYQ</sequence>
<gene>
    <name evidence="2" type="ORF">A2815_00675</name>
</gene>
<dbReference type="Gene3D" id="3.30.70.60">
    <property type="match status" value="1"/>
</dbReference>
<dbReference type="EMBL" id="MHMY01000010">
    <property type="protein sequence ID" value="OGZ35504.1"/>
    <property type="molecule type" value="Genomic_DNA"/>
</dbReference>
<dbReference type="GO" id="GO:0043107">
    <property type="term" value="P:type IV pilus-dependent motility"/>
    <property type="evidence" value="ECO:0007669"/>
    <property type="project" value="InterPro"/>
</dbReference>
<evidence type="ECO:0000313" key="3">
    <source>
        <dbReference type="Proteomes" id="UP000176974"/>
    </source>
</evidence>
<proteinExistence type="predicted"/>
<dbReference type="Pfam" id="PF04350">
    <property type="entry name" value="PilO"/>
    <property type="match status" value="1"/>
</dbReference>
<keyword evidence="1" id="KW-0472">Membrane</keyword>
<dbReference type="GO" id="GO:0043683">
    <property type="term" value="P:type IV pilus assembly"/>
    <property type="evidence" value="ECO:0007669"/>
    <property type="project" value="InterPro"/>
</dbReference>
<accession>A0A1G2FBP3</accession>
<evidence type="ECO:0000313" key="2">
    <source>
        <dbReference type="EMBL" id="OGZ35504.1"/>
    </source>
</evidence>
<organism evidence="2 3">
    <name type="scientific">Candidatus Portnoybacteria bacterium RIFCSPHIGHO2_01_FULL_40_12b</name>
    <dbReference type="NCBI Taxonomy" id="1801994"/>
    <lineage>
        <taxon>Bacteria</taxon>
        <taxon>Candidatus Portnoyibacteriota</taxon>
    </lineage>
</organism>
<dbReference type="InterPro" id="IPR014717">
    <property type="entry name" value="Transl_elong_EF1B/ribsomal_bS6"/>
</dbReference>
<dbReference type="AlphaFoldDB" id="A0A1G2FBP3"/>
<dbReference type="Proteomes" id="UP000176974">
    <property type="component" value="Unassembled WGS sequence"/>
</dbReference>
<feature type="transmembrane region" description="Helical" evidence="1">
    <location>
        <begin position="12"/>
        <end position="33"/>
    </location>
</feature>
<keyword evidence="1" id="KW-0812">Transmembrane</keyword>
<dbReference type="InterPro" id="IPR007445">
    <property type="entry name" value="PilO"/>
</dbReference>
<name>A0A1G2FBP3_9BACT</name>
<keyword evidence="1" id="KW-1133">Transmembrane helix</keyword>
<comment type="caution">
    <text evidence="2">The sequence shown here is derived from an EMBL/GenBank/DDBJ whole genome shotgun (WGS) entry which is preliminary data.</text>
</comment>
<reference evidence="2 3" key="1">
    <citation type="journal article" date="2016" name="Nat. Commun.">
        <title>Thousands of microbial genomes shed light on interconnected biogeochemical processes in an aquifer system.</title>
        <authorList>
            <person name="Anantharaman K."/>
            <person name="Brown C.T."/>
            <person name="Hug L.A."/>
            <person name="Sharon I."/>
            <person name="Castelle C.J."/>
            <person name="Probst A.J."/>
            <person name="Thomas B.C."/>
            <person name="Singh A."/>
            <person name="Wilkins M.J."/>
            <person name="Karaoz U."/>
            <person name="Brodie E.L."/>
            <person name="Williams K.H."/>
            <person name="Hubbard S.S."/>
            <person name="Banfield J.F."/>
        </authorList>
    </citation>
    <scope>NUCLEOTIDE SEQUENCE [LARGE SCALE GENOMIC DNA]</scope>
</reference>
<evidence type="ECO:0000256" key="1">
    <source>
        <dbReference type="SAM" id="Phobius"/>
    </source>
</evidence>
<protein>
    <submittedName>
        <fullName evidence="2">Uncharacterized protein</fullName>
    </submittedName>
</protein>